<accession>A0A328EPM7</accession>
<dbReference type="AlphaFoldDB" id="A0A328EPM7"/>
<sequence>MNRVFVKKLLNLSHRYGGYVPLSRLNTVSRWLEGGGESLLDIGCGGGEAMLFLNRRKSFKTCGVDINPILIAEAKNKSSHHQYFCRDILNLNLADKSYDTVICLELIEHLPKDEGLNLILRLEKIARKRVILSTPVGFSRVEGNHNEDGSAHQCGYLPFELKEMGYLVRGNRLRLERVWWPYLLKRSAALASVYWAFWLAAGVVFSPLAYFFPDRIASGMVCLKEVGYERKSG</sequence>
<gene>
    <name evidence="6" type="ORF">C1G87_0243</name>
</gene>
<dbReference type="RefSeq" id="WP_015406812.1">
    <property type="nucleotide sequence ID" value="NZ_JSWM01000007.1"/>
</dbReference>
<keyword evidence="4" id="KW-1133">Transmembrane helix</keyword>
<feature type="transmembrane region" description="Helical" evidence="4">
    <location>
        <begin position="193"/>
        <end position="212"/>
    </location>
</feature>
<evidence type="ECO:0000256" key="2">
    <source>
        <dbReference type="ARBA" id="ARBA00022679"/>
    </source>
</evidence>
<keyword evidence="3" id="KW-0949">S-adenosyl-L-methionine</keyword>
<name>A0A328EPM7_9CHLR</name>
<dbReference type="InterPro" id="IPR029063">
    <property type="entry name" value="SAM-dependent_MTases_sf"/>
</dbReference>
<evidence type="ECO:0000313" key="6">
    <source>
        <dbReference type="EMBL" id="RAL69321.1"/>
    </source>
</evidence>
<evidence type="ECO:0000256" key="3">
    <source>
        <dbReference type="ARBA" id="ARBA00022691"/>
    </source>
</evidence>
<feature type="domain" description="Methyltransferase" evidence="5">
    <location>
        <begin position="40"/>
        <end position="115"/>
    </location>
</feature>
<keyword evidence="1 6" id="KW-0489">Methyltransferase</keyword>
<keyword evidence="2 6" id="KW-0808">Transferase</keyword>
<comment type="caution">
    <text evidence="6">The sequence shown here is derived from an EMBL/GenBank/DDBJ whole genome shotgun (WGS) entry which is preliminary data.</text>
</comment>
<dbReference type="PANTHER" id="PTHR43464:SF19">
    <property type="entry name" value="UBIQUINONE BIOSYNTHESIS O-METHYLTRANSFERASE, MITOCHONDRIAL"/>
    <property type="match status" value="1"/>
</dbReference>
<dbReference type="CDD" id="cd02440">
    <property type="entry name" value="AdoMet_MTases"/>
    <property type="match status" value="1"/>
</dbReference>
<dbReference type="EMBL" id="QGLC01000009">
    <property type="protein sequence ID" value="RAL69321.1"/>
    <property type="molecule type" value="Genomic_DNA"/>
</dbReference>
<dbReference type="Gene3D" id="3.40.50.150">
    <property type="entry name" value="Vaccinia Virus protein VP39"/>
    <property type="match status" value="1"/>
</dbReference>
<dbReference type="SUPFAM" id="SSF53335">
    <property type="entry name" value="S-adenosyl-L-methionine-dependent methyltransferases"/>
    <property type="match status" value="1"/>
</dbReference>
<organism evidence="6 7">
    <name type="scientific">Dehalococcoides mccartyi</name>
    <dbReference type="NCBI Taxonomy" id="61435"/>
    <lineage>
        <taxon>Bacteria</taxon>
        <taxon>Bacillati</taxon>
        <taxon>Chloroflexota</taxon>
        <taxon>Dehalococcoidia</taxon>
        <taxon>Dehalococcoidales</taxon>
        <taxon>Dehalococcoidaceae</taxon>
        <taxon>Dehalococcoides</taxon>
    </lineage>
</organism>
<evidence type="ECO:0000256" key="1">
    <source>
        <dbReference type="ARBA" id="ARBA00022603"/>
    </source>
</evidence>
<dbReference type="GO" id="GO:0032259">
    <property type="term" value="P:methylation"/>
    <property type="evidence" value="ECO:0007669"/>
    <property type="project" value="UniProtKB-KW"/>
</dbReference>
<keyword evidence="4" id="KW-0472">Membrane</keyword>
<evidence type="ECO:0000259" key="5">
    <source>
        <dbReference type="Pfam" id="PF13649"/>
    </source>
</evidence>
<dbReference type="Pfam" id="PF13649">
    <property type="entry name" value="Methyltransf_25"/>
    <property type="match status" value="1"/>
</dbReference>
<dbReference type="Proteomes" id="UP000249146">
    <property type="component" value="Unassembled WGS sequence"/>
</dbReference>
<reference evidence="6 7" key="1">
    <citation type="submission" date="2018-05" db="EMBL/GenBank/DDBJ databases">
        <title>Draft genome sequences of Dehalococcoides mccartyi strains RC and KS.</title>
        <authorList>
            <person name="Higgins S.A."/>
            <person name="Padilla-Crespo E."/>
            <person name="Loeffler F.E."/>
        </authorList>
    </citation>
    <scope>NUCLEOTIDE SEQUENCE [LARGE SCALE GENOMIC DNA]</scope>
    <source>
        <strain evidence="6 7">RC</strain>
    </source>
</reference>
<protein>
    <submittedName>
        <fullName evidence="6">Methyltransferase type 11</fullName>
    </submittedName>
</protein>
<evidence type="ECO:0000313" key="7">
    <source>
        <dbReference type="Proteomes" id="UP000249146"/>
    </source>
</evidence>
<proteinExistence type="predicted"/>
<dbReference type="InterPro" id="IPR041698">
    <property type="entry name" value="Methyltransf_25"/>
</dbReference>
<evidence type="ECO:0000256" key="4">
    <source>
        <dbReference type="SAM" id="Phobius"/>
    </source>
</evidence>
<keyword evidence="4" id="KW-0812">Transmembrane</keyword>
<dbReference type="PANTHER" id="PTHR43464">
    <property type="entry name" value="METHYLTRANSFERASE"/>
    <property type="match status" value="1"/>
</dbReference>
<dbReference type="GO" id="GO:0008168">
    <property type="term" value="F:methyltransferase activity"/>
    <property type="evidence" value="ECO:0007669"/>
    <property type="project" value="UniProtKB-KW"/>
</dbReference>